<proteinExistence type="predicted"/>
<protein>
    <submittedName>
        <fullName evidence="1">Sulfotransferase</fullName>
    </submittedName>
</protein>
<keyword evidence="1" id="KW-0808">Transferase</keyword>
<gene>
    <name evidence="1" type="ORF">G5B40_11030</name>
</gene>
<dbReference type="Pfam" id="PF13469">
    <property type="entry name" value="Sulfotransfer_3"/>
    <property type="match status" value="1"/>
</dbReference>
<dbReference type="GO" id="GO:0016740">
    <property type="term" value="F:transferase activity"/>
    <property type="evidence" value="ECO:0007669"/>
    <property type="project" value="UniProtKB-KW"/>
</dbReference>
<dbReference type="EMBL" id="CP049056">
    <property type="protein sequence ID" value="QIE55937.1"/>
    <property type="molecule type" value="Genomic_DNA"/>
</dbReference>
<evidence type="ECO:0000313" key="1">
    <source>
        <dbReference type="EMBL" id="QIE55937.1"/>
    </source>
</evidence>
<dbReference type="Proteomes" id="UP000503336">
    <property type="component" value="Chromosome"/>
</dbReference>
<dbReference type="AlphaFoldDB" id="A0A7L5BZI7"/>
<organism evidence="1 2">
    <name type="scientific">Pikeienuella piscinae</name>
    <dbReference type="NCBI Taxonomy" id="2748098"/>
    <lineage>
        <taxon>Bacteria</taxon>
        <taxon>Pseudomonadati</taxon>
        <taxon>Pseudomonadota</taxon>
        <taxon>Alphaproteobacteria</taxon>
        <taxon>Rhodobacterales</taxon>
        <taxon>Paracoccaceae</taxon>
        <taxon>Pikeienuella</taxon>
    </lineage>
</organism>
<dbReference type="KEGG" id="hdh:G5B40_11030"/>
<keyword evidence="2" id="KW-1185">Reference proteome</keyword>
<reference evidence="1 2" key="1">
    <citation type="submission" date="2020-02" db="EMBL/GenBank/DDBJ databases">
        <title>complete genome sequence of Rhodobacteraceae bacterium.</title>
        <authorList>
            <person name="Park J."/>
            <person name="Kim Y.-S."/>
            <person name="Kim K.-H."/>
        </authorList>
    </citation>
    <scope>NUCLEOTIDE SEQUENCE [LARGE SCALE GENOMIC DNA]</scope>
    <source>
        <strain evidence="1 2">RR4-56</strain>
    </source>
</reference>
<evidence type="ECO:0000313" key="2">
    <source>
        <dbReference type="Proteomes" id="UP000503336"/>
    </source>
</evidence>
<sequence length="307" mass="35027">MFQDEICRHPDVRTVQYSPHSNLETHWWLMAAVLLGKPGQLFNSGRPYDGYGGRENARAYMIDLLAECAPDFSPPLDDRALVFDGWEALCRTLAQPVFFEKSPQFLAQWAALSLILEWMQQTTFDVKIIGLVRNPHGTMYSAAALFGTDPATRQFGWLEICRNLLVVEQMLPADRFMKIRYEDLIDEKAAGFADICQFIGVPPIDAVGSGAHGRSTDKWRRDVGYRLKLDPAVRQMARHLGYSDADLDNPNAADAGEAQTVMRRNSPRIWFNRRRDRFLQPMWLRLRAMLRQNGSTDANASRSLDMK</sequence>
<dbReference type="SUPFAM" id="SSF52540">
    <property type="entry name" value="P-loop containing nucleoside triphosphate hydrolases"/>
    <property type="match status" value="1"/>
</dbReference>
<dbReference type="RefSeq" id="WP_165098485.1">
    <property type="nucleotide sequence ID" value="NZ_CP049056.1"/>
</dbReference>
<dbReference type="InterPro" id="IPR027417">
    <property type="entry name" value="P-loop_NTPase"/>
</dbReference>
<name>A0A7L5BZI7_9RHOB</name>
<dbReference type="Gene3D" id="3.40.50.300">
    <property type="entry name" value="P-loop containing nucleotide triphosphate hydrolases"/>
    <property type="match status" value="1"/>
</dbReference>
<accession>A0A7L5BZI7</accession>